<dbReference type="OrthoDB" id="9711at10239"/>
<name>A0A2H4P6V5_9CAUD</name>
<dbReference type="EMBL" id="MG018926">
    <property type="protein sequence ID" value="ATW57901.1"/>
    <property type="molecule type" value="Genomic_DNA"/>
</dbReference>
<protein>
    <submittedName>
        <fullName evidence="1">Uncharacterized protein</fullName>
    </submittedName>
</protein>
<proteinExistence type="predicted"/>
<reference evidence="1 2" key="1">
    <citation type="submission" date="2017-09" db="EMBL/GenBank/DDBJ databases">
        <authorList>
            <person name="Ehlers B."/>
            <person name="Leendertz F.H."/>
        </authorList>
    </citation>
    <scope>NUCLEOTIDE SEQUENCE [LARGE SCALE GENOMIC DNA]</scope>
</reference>
<evidence type="ECO:0000313" key="2">
    <source>
        <dbReference type="Proteomes" id="UP000241090"/>
    </source>
</evidence>
<accession>A0A2H4P6V5</accession>
<organism evidence="1 2">
    <name type="scientific">Pseudomonas phage tabernarius</name>
    <dbReference type="NCBI Taxonomy" id="2048978"/>
    <lineage>
        <taxon>Viruses</taxon>
        <taxon>Duplodnaviria</taxon>
        <taxon>Heunggongvirae</taxon>
        <taxon>Uroviricota</taxon>
        <taxon>Caudoviricetes</taxon>
        <taxon>Lindbergviridae</taxon>
        <taxon>Tabernariusvirus</taxon>
        <taxon>Tabernariusvirus tabernarius</taxon>
    </lineage>
</organism>
<dbReference type="Proteomes" id="UP000241090">
    <property type="component" value="Segment"/>
</dbReference>
<gene>
    <name evidence="1" type="ORF">CNR33_00055</name>
</gene>
<sequence>MTCKVKVLSLFGVEYRCRQFSAIEGMSIFDVENLHPSVLLSKTEVQTKKGKWKPLSDGAAINRHVVDKLGVFTPLQVLNMLMELVRKENFGFLSSWKGVRVPSRFLSDSKQVQSEYTTPMLAALINENKASLKELEEYYSLEDSFRMFDMLSMKNVNEALSNEAAQSRARTR</sequence>
<keyword evidence="2" id="KW-1185">Reference proteome</keyword>
<evidence type="ECO:0000313" key="1">
    <source>
        <dbReference type="EMBL" id="ATW57901.1"/>
    </source>
</evidence>